<evidence type="ECO:0000313" key="2">
    <source>
        <dbReference type="Proteomes" id="UP001152795"/>
    </source>
</evidence>
<evidence type="ECO:0000313" key="1">
    <source>
        <dbReference type="EMBL" id="CAB4012291.1"/>
    </source>
</evidence>
<proteinExistence type="predicted"/>
<reference evidence="1" key="1">
    <citation type="submission" date="2020-04" db="EMBL/GenBank/DDBJ databases">
        <authorList>
            <person name="Alioto T."/>
            <person name="Alioto T."/>
            <person name="Gomez Garrido J."/>
        </authorList>
    </citation>
    <scope>NUCLEOTIDE SEQUENCE</scope>
    <source>
        <strain evidence="1">A484AB</strain>
    </source>
</reference>
<gene>
    <name evidence="1" type="ORF">PACLA_8A018417</name>
</gene>
<feature type="non-terminal residue" evidence="1">
    <location>
        <position position="1"/>
    </location>
</feature>
<dbReference type="EMBL" id="CACRXK020007454">
    <property type="protein sequence ID" value="CAB4012291.1"/>
    <property type="molecule type" value="Genomic_DNA"/>
</dbReference>
<sequence>EISLEKYQDFIKTGISDISHLEDVSEDDIEDFKFLIKFEFKRLLWKYKAHKDSLHLQKTETIILNNSTRAGNVDAKLQDVQSIECDCSSQGISELCPNQRWNEKCCHKNGHPEKQFKNLWSEHPKNPTHYFSNSFILHMAAERMKFVQTLHQCELWCRKRWRRKKCY</sequence>
<accession>A0A6S7J4J5</accession>
<comment type="caution">
    <text evidence="1">The sequence shown here is derived from an EMBL/GenBank/DDBJ whole genome shotgun (WGS) entry which is preliminary data.</text>
</comment>
<protein>
    <submittedName>
        <fullName evidence="1">Uncharacterized protein</fullName>
    </submittedName>
</protein>
<dbReference type="AlphaFoldDB" id="A0A6S7J4J5"/>
<organism evidence="1 2">
    <name type="scientific">Paramuricea clavata</name>
    <name type="common">Red gorgonian</name>
    <name type="synonym">Violescent sea-whip</name>
    <dbReference type="NCBI Taxonomy" id="317549"/>
    <lineage>
        <taxon>Eukaryota</taxon>
        <taxon>Metazoa</taxon>
        <taxon>Cnidaria</taxon>
        <taxon>Anthozoa</taxon>
        <taxon>Octocorallia</taxon>
        <taxon>Malacalcyonacea</taxon>
        <taxon>Plexauridae</taxon>
        <taxon>Paramuricea</taxon>
    </lineage>
</organism>
<dbReference type="Proteomes" id="UP001152795">
    <property type="component" value="Unassembled WGS sequence"/>
</dbReference>
<name>A0A6S7J4J5_PARCT</name>
<keyword evidence="2" id="KW-1185">Reference proteome</keyword>